<name>A0A3Q7GJD5_SOLLC</name>
<evidence type="ECO:0000259" key="1">
    <source>
        <dbReference type="Pfam" id="PF07727"/>
    </source>
</evidence>
<proteinExistence type="predicted"/>
<evidence type="ECO:0000313" key="3">
    <source>
        <dbReference type="Proteomes" id="UP000004994"/>
    </source>
</evidence>
<dbReference type="InterPro" id="IPR013103">
    <property type="entry name" value="RVT_2"/>
</dbReference>
<reference evidence="2" key="1">
    <citation type="journal article" date="2012" name="Nature">
        <title>The tomato genome sequence provides insights into fleshy fruit evolution.</title>
        <authorList>
            <consortium name="Tomato Genome Consortium"/>
        </authorList>
    </citation>
    <scope>NUCLEOTIDE SEQUENCE [LARGE SCALE GENOMIC DNA]</scope>
    <source>
        <strain evidence="2">cv. Heinz 1706</strain>
    </source>
</reference>
<dbReference type="Gramene" id="Solyc05g025733.1.1">
    <property type="protein sequence ID" value="Solyc05g025733.1.1"/>
    <property type="gene ID" value="Solyc05g025733.1"/>
</dbReference>
<accession>A0A3Q7GJD5</accession>
<dbReference type="Pfam" id="PF07727">
    <property type="entry name" value="RVT_2"/>
    <property type="match status" value="1"/>
</dbReference>
<dbReference type="PANTHER" id="PTHR11439:SF467">
    <property type="entry name" value="INTEGRASE CATALYTIC DOMAIN-CONTAINING PROTEIN"/>
    <property type="match status" value="1"/>
</dbReference>
<dbReference type="Proteomes" id="UP000004994">
    <property type="component" value="Chromosome 5"/>
</dbReference>
<protein>
    <recommendedName>
        <fullName evidence="1">Reverse transcriptase Ty1/copia-type domain-containing protein</fullName>
    </recommendedName>
</protein>
<dbReference type="AlphaFoldDB" id="A0A3Q7GJD5"/>
<dbReference type="STRING" id="4081.A0A3Q7GJD5"/>
<sequence>MREINNLKTRLSAAFKMKDLCPVKQILGMKISRDRSASTLNLSQELYIKKVLSKFIVNDAKPRTTPMENQLKWSKEKPDIAQAVGVVSMYMENPGKEHWEVVKWFFRYLKGTSSTSLCFGKGKVTLQDFVDADLGRDVDSSNSTSGCIYTIGGTTVSMMYMLQKCVIY</sequence>
<reference evidence="2" key="2">
    <citation type="submission" date="2019-01" db="UniProtKB">
        <authorList>
            <consortium name="EnsemblPlants"/>
        </authorList>
    </citation>
    <scope>IDENTIFICATION</scope>
    <source>
        <strain evidence="2">cv. Heinz 1706</strain>
    </source>
</reference>
<keyword evidence="3" id="KW-1185">Reference proteome</keyword>
<dbReference type="InParanoid" id="A0A3Q7GJD5"/>
<dbReference type="PANTHER" id="PTHR11439">
    <property type="entry name" value="GAG-POL-RELATED RETROTRANSPOSON"/>
    <property type="match status" value="1"/>
</dbReference>
<dbReference type="EnsemblPlants" id="Solyc05g025733.1.1">
    <property type="protein sequence ID" value="Solyc05g025733.1.1"/>
    <property type="gene ID" value="Solyc05g025733.1"/>
</dbReference>
<evidence type="ECO:0000313" key="2">
    <source>
        <dbReference type="EnsemblPlants" id="Solyc05g025733.1.1"/>
    </source>
</evidence>
<organism evidence="2">
    <name type="scientific">Solanum lycopersicum</name>
    <name type="common">Tomato</name>
    <name type="synonym">Lycopersicon esculentum</name>
    <dbReference type="NCBI Taxonomy" id="4081"/>
    <lineage>
        <taxon>Eukaryota</taxon>
        <taxon>Viridiplantae</taxon>
        <taxon>Streptophyta</taxon>
        <taxon>Embryophyta</taxon>
        <taxon>Tracheophyta</taxon>
        <taxon>Spermatophyta</taxon>
        <taxon>Magnoliopsida</taxon>
        <taxon>eudicotyledons</taxon>
        <taxon>Gunneridae</taxon>
        <taxon>Pentapetalae</taxon>
        <taxon>asterids</taxon>
        <taxon>lamiids</taxon>
        <taxon>Solanales</taxon>
        <taxon>Solanaceae</taxon>
        <taxon>Solanoideae</taxon>
        <taxon>Solaneae</taxon>
        <taxon>Solanum</taxon>
        <taxon>Solanum subgen. Lycopersicon</taxon>
    </lineage>
</organism>
<feature type="domain" description="Reverse transcriptase Ty1/copia-type" evidence="1">
    <location>
        <begin position="1"/>
        <end position="68"/>
    </location>
</feature>